<dbReference type="SUPFAM" id="SSF52540">
    <property type="entry name" value="P-loop containing nucleoside triphosphate hydrolases"/>
    <property type="match status" value="1"/>
</dbReference>
<evidence type="ECO:0000256" key="2">
    <source>
        <dbReference type="PROSITE-ProRule" id="PRU00023"/>
    </source>
</evidence>
<dbReference type="OrthoDB" id="5416940at2759"/>
<dbReference type="GeneID" id="9230375"/>
<accession>C5FL08</accession>
<dbReference type="VEuPathDB" id="FungiDB:MCYG_03199"/>
<reference evidence="6" key="1">
    <citation type="journal article" date="2012" name="MBio">
        <title>Comparative genome analysis of Trichophyton rubrum and related dermatophytes reveals candidate genes involved in infection.</title>
        <authorList>
            <person name="Martinez D.A."/>
            <person name="Oliver B.G."/>
            <person name="Graeser Y."/>
            <person name="Goldberg J.M."/>
            <person name="Li W."/>
            <person name="Martinez-Rossi N.M."/>
            <person name="Monod M."/>
            <person name="Shelest E."/>
            <person name="Barton R.C."/>
            <person name="Birch E."/>
            <person name="Brakhage A.A."/>
            <person name="Chen Z."/>
            <person name="Gurr S.J."/>
            <person name="Heiman D."/>
            <person name="Heitman J."/>
            <person name="Kosti I."/>
            <person name="Rossi A."/>
            <person name="Saif S."/>
            <person name="Samalova M."/>
            <person name="Saunders C.W."/>
            <person name="Shea T."/>
            <person name="Summerbell R.C."/>
            <person name="Xu J."/>
            <person name="Young S."/>
            <person name="Zeng Q."/>
            <person name="Birren B.W."/>
            <person name="Cuomo C.A."/>
            <person name="White T.C."/>
        </authorList>
    </citation>
    <scope>NUCLEOTIDE SEQUENCE [LARGE SCALE GENOMIC DNA]</scope>
    <source>
        <strain evidence="6">ATCC MYA-4605 / CBS 113480</strain>
    </source>
</reference>
<dbReference type="Gene3D" id="3.40.50.300">
    <property type="entry name" value="P-loop containing nucleotide triphosphate hydrolases"/>
    <property type="match status" value="1"/>
</dbReference>
<proteinExistence type="predicted"/>
<dbReference type="InterPro" id="IPR056884">
    <property type="entry name" value="NPHP3-like_N"/>
</dbReference>
<dbReference type="HOGENOM" id="CLU_000288_34_23_1"/>
<evidence type="ECO:0000256" key="1">
    <source>
        <dbReference type="ARBA" id="ARBA00022737"/>
    </source>
</evidence>
<keyword evidence="2" id="KW-0040">ANK repeat</keyword>
<feature type="domain" description="Nephrocystin 3-like N-terminal" evidence="4">
    <location>
        <begin position="250"/>
        <end position="414"/>
    </location>
</feature>
<evidence type="ECO:0000259" key="4">
    <source>
        <dbReference type="Pfam" id="PF24883"/>
    </source>
</evidence>
<dbReference type="RefSeq" id="XP_002847693.1">
    <property type="nucleotide sequence ID" value="XM_002847647.1"/>
</dbReference>
<dbReference type="AlphaFoldDB" id="C5FL08"/>
<keyword evidence="6" id="KW-1185">Reference proteome</keyword>
<dbReference type="Pfam" id="PF12796">
    <property type="entry name" value="Ank_2"/>
    <property type="match status" value="2"/>
</dbReference>
<feature type="repeat" description="ANK" evidence="2">
    <location>
        <begin position="874"/>
        <end position="906"/>
    </location>
</feature>
<evidence type="ECO:0000259" key="3">
    <source>
        <dbReference type="Pfam" id="PF22939"/>
    </source>
</evidence>
<sequence length="938" mass="105536">MVTIPTSYFRIIVDPRVSNFDPDQLTHIIYSSTTMDPFSISLGVLSLVTFVGSTIKVTKSYLSSVKNRTNSIATLLTELEALKSNLLGLDEFLRGKDSKGLVFERTSALQSCISSCEVKLKSLCNKLGQEGAGRRSRYIWPLSEKEYQNAIQDLRTFAQWIQFALSIDGLSLLSRTSDDVLKVLERQTESFRVLKTLEKKTLQLQEAVEDQSRLLQDDRKNRKRKAILNWISSLNHAQKHHNLRSARVDGTGGWFLENPEYIQWRDGISCSNVLWCHGVQGSGKTVLTTMVIDEIRNSISGHDVMAFHYFDYQDQDLQTHSGVLSSILRQIIAMMPDIPQCVMGAYTKSGGSSSLPAHELEKLILSITQGVQRTYIIIDALDECIEATNRKPLLSFLNQISKQNPAVRLFVTSRPYPRDIHTAFQAHRQIVIQAHESDLRRYLYREIDLADVQDVVDHEFATKVVDTLVKKAEGMFLLPVLQIQTILAQPTAGDMEDALYSLSKTLPGAFEETIARIKRLPESQMRLGMDILMWICHAKREMTVHELSDALSVRAGQKATNPMYRPSSRVMETCCQGLVVVDLETMAIRLVHYSIQEYLTGCSSQLFLHAEASLASGCLTYLLFDTFRQGPLPDESGIISRMESHAFLSYASRYWGMHARRSEDSSAVQRLIFEFFSSRDAVASANQIMQYAQLYRRMYWEPAECYSTTALHLVSHFGLEKTLHNMLDQGDIFIDEPTKMGTTPLIKASSRGHVSVVRALLAKGANPYLKNWYGNALHCAAESGKWRIIEELIHHGMSANCDQQDSHTPIRCTLHHDHAAAFETLVSYGADIHPNNDDEGSLSIFHMAILHDSVNIVYLILDRQWVDPNSMSKAGHTAMHYAVDMRNTTIIRKLIEVGADINARDATGKRPLDYASDNGDNNIMSLLSKHGAKGSSTT</sequence>
<dbReference type="STRING" id="554155.C5FL08"/>
<evidence type="ECO:0000313" key="5">
    <source>
        <dbReference type="EMBL" id="EEQ30380.1"/>
    </source>
</evidence>
<dbReference type="Pfam" id="PF24883">
    <property type="entry name" value="NPHP3_N"/>
    <property type="match status" value="1"/>
</dbReference>
<dbReference type="Pfam" id="PF22939">
    <property type="entry name" value="WHD_GPIID"/>
    <property type="match status" value="1"/>
</dbReference>
<protein>
    <submittedName>
        <fullName evidence="5">Uncharacterized protein</fullName>
    </submittedName>
</protein>
<keyword evidence="1" id="KW-0677">Repeat</keyword>
<feature type="domain" description="GPI inositol-deacylase winged helix" evidence="3">
    <location>
        <begin position="527"/>
        <end position="600"/>
    </location>
</feature>
<dbReference type="SUPFAM" id="SSF48403">
    <property type="entry name" value="Ankyrin repeat"/>
    <property type="match status" value="1"/>
</dbReference>
<dbReference type="PROSITE" id="PS50088">
    <property type="entry name" value="ANK_REPEAT"/>
    <property type="match status" value="2"/>
</dbReference>
<dbReference type="PANTHER" id="PTHR10039:SF15">
    <property type="entry name" value="NACHT DOMAIN-CONTAINING PROTEIN"/>
    <property type="match status" value="1"/>
</dbReference>
<dbReference type="InterPro" id="IPR036770">
    <property type="entry name" value="Ankyrin_rpt-contain_sf"/>
</dbReference>
<gene>
    <name evidence="5" type="ORF">MCYG_03199</name>
</gene>
<dbReference type="PANTHER" id="PTHR10039">
    <property type="entry name" value="AMELOGENIN"/>
    <property type="match status" value="1"/>
</dbReference>
<feature type="repeat" description="ANK" evidence="2">
    <location>
        <begin position="740"/>
        <end position="772"/>
    </location>
</feature>
<dbReference type="InterPro" id="IPR002110">
    <property type="entry name" value="Ankyrin_rpt"/>
</dbReference>
<dbReference type="OMA" id="ICHAKRE"/>
<dbReference type="InterPro" id="IPR027417">
    <property type="entry name" value="P-loop_NTPase"/>
</dbReference>
<dbReference type="Pfam" id="PF00023">
    <property type="entry name" value="Ank"/>
    <property type="match status" value="1"/>
</dbReference>
<dbReference type="Gene3D" id="1.25.40.20">
    <property type="entry name" value="Ankyrin repeat-containing domain"/>
    <property type="match status" value="1"/>
</dbReference>
<dbReference type="EMBL" id="DS995703">
    <property type="protein sequence ID" value="EEQ30380.1"/>
    <property type="molecule type" value="Genomic_DNA"/>
</dbReference>
<dbReference type="Proteomes" id="UP000002035">
    <property type="component" value="Unassembled WGS sequence"/>
</dbReference>
<dbReference type="eggNOG" id="KOG0504">
    <property type="taxonomic scope" value="Eukaryota"/>
</dbReference>
<dbReference type="SMART" id="SM00248">
    <property type="entry name" value="ANK"/>
    <property type="match status" value="7"/>
</dbReference>
<dbReference type="PRINTS" id="PR01415">
    <property type="entry name" value="ANKYRIN"/>
</dbReference>
<organism evidence="5 6">
    <name type="scientific">Arthroderma otae (strain ATCC MYA-4605 / CBS 113480)</name>
    <name type="common">Microsporum canis</name>
    <dbReference type="NCBI Taxonomy" id="554155"/>
    <lineage>
        <taxon>Eukaryota</taxon>
        <taxon>Fungi</taxon>
        <taxon>Dikarya</taxon>
        <taxon>Ascomycota</taxon>
        <taxon>Pezizomycotina</taxon>
        <taxon>Eurotiomycetes</taxon>
        <taxon>Eurotiomycetidae</taxon>
        <taxon>Onygenales</taxon>
        <taxon>Arthrodermataceae</taxon>
        <taxon>Microsporum</taxon>
    </lineage>
</organism>
<dbReference type="PROSITE" id="PS50297">
    <property type="entry name" value="ANK_REP_REGION"/>
    <property type="match status" value="2"/>
</dbReference>
<dbReference type="InterPro" id="IPR054471">
    <property type="entry name" value="GPIID_WHD"/>
</dbReference>
<evidence type="ECO:0000313" key="6">
    <source>
        <dbReference type="Proteomes" id="UP000002035"/>
    </source>
</evidence>
<name>C5FL08_ARTOC</name>